<feature type="transmembrane region" description="Helical" evidence="1">
    <location>
        <begin position="134"/>
        <end position="156"/>
    </location>
</feature>
<reference evidence="2" key="1">
    <citation type="journal article" date="2010" name="BMC Genomics">
        <title>Sessile snails, dynamic genomes: gene rearrangements within the mitochondrial genome of a family of caenogastropod molluscs.</title>
        <authorList>
            <person name="Rawlings T.A."/>
            <person name="MacInnis M.J."/>
            <person name="Bieler R."/>
            <person name="Boore J.L."/>
            <person name="Collins T.M."/>
        </authorList>
    </citation>
    <scope>NUCLEOTIDE SEQUENCE</scope>
    <source>
        <tissue evidence="2">Head</tissue>
    </source>
</reference>
<keyword evidence="1" id="KW-1133">Transmembrane helix</keyword>
<evidence type="ECO:0000256" key="1">
    <source>
        <dbReference type="SAM" id="Phobius"/>
    </source>
</evidence>
<geneLocation type="mitochondrion" evidence="2"/>
<keyword evidence="1" id="KW-0812">Transmembrane</keyword>
<dbReference type="EMBL" id="HM174256">
    <property type="protein sequence ID" value="ADI79423.1"/>
    <property type="molecule type" value="Genomic_DNA"/>
</dbReference>
<sequence length="166" mass="18425">MTVMIIVSLFSWLSLMLLMMAQPMSIGLVIMSLCLVGCILSGLLVTPWYGYILFLIYLGGLLVVFAYVSALIPNMLFNMNNLFLVSALFFSFGLMFWGYSLKNLYMLMKDLKFVEGSSLFMKYFGLELASSLEISILVGLAAVLLLALVAVVKMCMGGAAPLRYFK</sequence>
<proteinExistence type="predicted"/>
<feature type="transmembrane region" description="Helical" evidence="1">
    <location>
        <begin position="12"/>
        <end position="42"/>
    </location>
</feature>
<evidence type="ECO:0000313" key="2">
    <source>
        <dbReference type="EMBL" id="ADI79423.1"/>
    </source>
</evidence>
<feature type="transmembrane region" description="Helical" evidence="1">
    <location>
        <begin position="82"/>
        <end position="99"/>
    </location>
</feature>
<gene>
    <name evidence="2" type="primary">ND6</name>
</gene>
<keyword evidence="1" id="KW-0472">Membrane</keyword>
<protein>
    <submittedName>
        <fullName evidence="2">NADH dehydrogenase subunit 6</fullName>
    </submittedName>
</protein>
<keyword evidence="2" id="KW-0496">Mitochondrion</keyword>
<dbReference type="AlphaFoldDB" id="E2FLV7"/>
<name>E2FLV7_9CAEN</name>
<accession>E2FLV7</accession>
<organism evidence="2">
    <name type="scientific">Thylaeodus sp. TAR-2010</name>
    <dbReference type="NCBI Taxonomy" id="765162"/>
    <lineage>
        <taxon>Eukaryota</taxon>
        <taxon>Metazoa</taxon>
        <taxon>Spiralia</taxon>
        <taxon>Lophotrochozoa</taxon>
        <taxon>Mollusca</taxon>
        <taxon>Gastropoda</taxon>
        <taxon>Caenogastropoda</taxon>
        <taxon>Littorinimorpha</taxon>
        <taxon>Vermetoidea</taxon>
        <taxon>Vermetidae</taxon>
        <taxon>Thylaeodus</taxon>
    </lineage>
</organism>
<feature type="transmembrane region" description="Helical" evidence="1">
    <location>
        <begin position="48"/>
        <end position="70"/>
    </location>
</feature>